<evidence type="ECO:0000313" key="1">
    <source>
        <dbReference type="EMBL" id="MCQ4614880.1"/>
    </source>
</evidence>
<reference evidence="1 2" key="1">
    <citation type="submission" date="2021-04" db="EMBL/GenBank/DDBJ databases">
        <title>Corynebacterium genitalium sp. nov. and Corynebacterium genitalium sp. nov., two new species of the genus Corynebacterium.</title>
        <authorList>
            <person name="Jaen-Luchoro D."/>
            <person name="Pinyeiro-Iglesias B."/>
            <person name="Al-Shaer S."/>
            <person name="Karlsson R."/>
            <person name="Gonzales-Siles L."/>
            <person name="Cardew S."/>
            <person name="Jensie-Markopolous S."/>
            <person name="Ohlen M."/>
            <person name="Inganas E."/>
            <person name="Moore E.R.B."/>
        </authorList>
    </citation>
    <scope>NUCLEOTIDE SEQUENCE [LARGE SCALE GENOMIC DNA]</scope>
    <source>
        <strain evidence="1 2">CCUG 55013</strain>
    </source>
</reference>
<accession>A0ABD4TTB3</accession>
<gene>
    <name evidence="1" type="ORF">KBX22_09075</name>
</gene>
<proteinExistence type="predicted"/>
<evidence type="ECO:0000313" key="2">
    <source>
        <dbReference type="Proteomes" id="UP001205080"/>
    </source>
</evidence>
<name>A0ABD4TTB3_9CORY</name>
<comment type="caution">
    <text evidence="1">The sequence shown here is derived from an EMBL/GenBank/DDBJ whole genome shotgun (WGS) entry which is preliminary data.</text>
</comment>
<sequence>MTKNAEQLQALVAEFSEDLAATVEAFTGQHFEFSSKIVDNGSISIRLKQIEGRVGIIPLSWNGHVILGLRPTFKCTWDSTHSFLAVENSSFAVHAQAKSNDEPLFRVEYDRNKTNRPSSHFHIHAHRDEVTHLLGLTKKLDSTKDQKIKKFTSEFPRLSKIHFPTGGHRFRPSLEDVLESLRQEFNLDTDLGRWKAHLNKSRLKWRKIQTAAAIRDCPQTAYEILVNEFQMPVPESWECPSDNDAKIVRD</sequence>
<dbReference type="Proteomes" id="UP001205080">
    <property type="component" value="Unassembled WGS sequence"/>
</dbReference>
<dbReference type="RefSeq" id="WP_256001200.1">
    <property type="nucleotide sequence ID" value="NZ_JAGPYW010000011.1"/>
</dbReference>
<protein>
    <submittedName>
        <fullName evidence="1">Uncharacterized protein</fullName>
    </submittedName>
</protein>
<dbReference type="EMBL" id="JAGPYW010000011">
    <property type="protein sequence ID" value="MCQ4614880.1"/>
    <property type="molecule type" value="Genomic_DNA"/>
</dbReference>
<organism evidence="1 2">
    <name type="scientific">Corynebacterium pseudogenitalium</name>
    <dbReference type="NCBI Taxonomy" id="38303"/>
    <lineage>
        <taxon>Bacteria</taxon>
        <taxon>Bacillati</taxon>
        <taxon>Actinomycetota</taxon>
        <taxon>Actinomycetes</taxon>
        <taxon>Mycobacteriales</taxon>
        <taxon>Corynebacteriaceae</taxon>
        <taxon>Corynebacterium</taxon>
    </lineage>
</organism>
<dbReference type="AlphaFoldDB" id="A0ABD4TTB3"/>